<dbReference type="SUPFAM" id="SSF47384">
    <property type="entry name" value="Homodimeric domain of signal transducing histidine kinase"/>
    <property type="match status" value="1"/>
</dbReference>
<dbReference type="Gene3D" id="6.10.340.10">
    <property type="match status" value="1"/>
</dbReference>
<evidence type="ECO:0000256" key="2">
    <source>
        <dbReference type="ARBA" id="ARBA00004370"/>
    </source>
</evidence>
<dbReference type="AlphaFoldDB" id="A0A432XWL3"/>
<dbReference type="GO" id="GO:0000155">
    <property type="term" value="F:phosphorelay sensor kinase activity"/>
    <property type="evidence" value="ECO:0007669"/>
    <property type="project" value="InterPro"/>
</dbReference>
<dbReference type="PRINTS" id="PR00344">
    <property type="entry name" value="BCTRLSENSOR"/>
</dbReference>
<dbReference type="InterPro" id="IPR036097">
    <property type="entry name" value="HisK_dim/P_sf"/>
</dbReference>
<dbReference type="Proteomes" id="UP000287198">
    <property type="component" value="Unassembled WGS sequence"/>
</dbReference>
<dbReference type="RefSeq" id="WP_126763795.1">
    <property type="nucleotide sequence ID" value="NZ_JBHLTZ010000012.1"/>
</dbReference>
<keyword evidence="8" id="KW-0812">Transmembrane</keyword>
<evidence type="ECO:0000256" key="8">
    <source>
        <dbReference type="SAM" id="Phobius"/>
    </source>
</evidence>
<feature type="domain" description="HAMP" evidence="10">
    <location>
        <begin position="189"/>
        <end position="242"/>
    </location>
</feature>
<dbReference type="InterPro" id="IPR004358">
    <property type="entry name" value="Sig_transdc_His_kin-like_C"/>
</dbReference>
<evidence type="ECO:0000259" key="10">
    <source>
        <dbReference type="PROSITE" id="PS50885"/>
    </source>
</evidence>
<dbReference type="PANTHER" id="PTHR43065:SF47">
    <property type="match status" value="1"/>
</dbReference>
<dbReference type="PROSITE" id="PS50885">
    <property type="entry name" value="HAMP"/>
    <property type="match status" value="1"/>
</dbReference>
<dbReference type="Pfam" id="PF00672">
    <property type="entry name" value="HAMP"/>
    <property type="match status" value="1"/>
</dbReference>
<gene>
    <name evidence="11" type="ORF">CWI69_08690</name>
</gene>
<sequence>MIRTGSIRQGITWLVVSVSVLLCVFTALILSLTYVKQMNENAETRAQDVAKVIAEATSRYLLFDDPEGLRNYLNYFKLTPFLQHVHVYERNTVADNVRLRYFASYNREGLAPIPARTELLDEFSGVRSRSTYVEVAQPVTIDDEVLGVVYLRISRATIISNTWKLFVTASVIIVVAGLFAWLVSIRVRSRLMRQLDKAVGTIQRISRNRDYSMQLPESNLLELQQLGIAFNTMLGRVEQHLERQQQAERQANELNVELERQVQQRTNALRESNEELMATLEKLHQFQRQLIESEKMSSLGDLIAGVAHEINTPVGLVITSTSILQDKLEFMQEKFENSTMSRQDFERFMEASDDNLSLIQRNIERTADLINQFRQLAMDQFAEETRDIAIYDFCESTVKAAQNRFPELASIEIHLDCPRDLHITCRSGPLLHVLTQLLQNSAIHGFAEKVHGKITIKVERITDQRVQIHYHDNGSGIPEQLGRRIFDPFITSRRRQGSTGLGLHLVYNLVTQALGGSIEVHSKSGRYTEFLINIAA</sequence>
<dbReference type="InterPro" id="IPR005467">
    <property type="entry name" value="His_kinase_dom"/>
</dbReference>
<comment type="catalytic activity">
    <reaction evidence="1">
        <text>ATP + protein L-histidine = ADP + protein N-phospho-L-histidine.</text>
        <dbReference type="EC" id="2.7.13.3"/>
    </reaction>
</comment>
<evidence type="ECO:0000256" key="4">
    <source>
        <dbReference type="ARBA" id="ARBA00022553"/>
    </source>
</evidence>
<evidence type="ECO:0000313" key="12">
    <source>
        <dbReference type="Proteomes" id="UP000287198"/>
    </source>
</evidence>
<dbReference type="EMBL" id="PIPW01000002">
    <property type="protein sequence ID" value="RUO53089.1"/>
    <property type="molecule type" value="Genomic_DNA"/>
</dbReference>
<evidence type="ECO:0000256" key="6">
    <source>
        <dbReference type="ARBA" id="ARBA00022777"/>
    </source>
</evidence>
<dbReference type="Gene3D" id="1.10.287.130">
    <property type="match status" value="1"/>
</dbReference>
<protein>
    <recommendedName>
        <fullName evidence="3">histidine kinase</fullName>
        <ecNumber evidence="3">2.7.13.3</ecNumber>
    </recommendedName>
</protein>
<evidence type="ECO:0000256" key="7">
    <source>
        <dbReference type="SAM" id="Coils"/>
    </source>
</evidence>
<keyword evidence="4" id="KW-0597">Phosphoprotein</keyword>
<feature type="transmembrane region" description="Helical" evidence="8">
    <location>
        <begin position="163"/>
        <end position="183"/>
    </location>
</feature>
<evidence type="ECO:0000256" key="3">
    <source>
        <dbReference type="ARBA" id="ARBA00012438"/>
    </source>
</evidence>
<dbReference type="Pfam" id="PF00512">
    <property type="entry name" value="HisKA"/>
    <property type="match status" value="1"/>
</dbReference>
<keyword evidence="5" id="KW-0808">Transferase</keyword>
<keyword evidence="12" id="KW-1185">Reference proteome</keyword>
<dbReference type="PANTHER" id="PTHR43065">
    <property type="entry name" value="SENSOR HISTIDINE KINASE"/>
    <property type="match status" value="1"/>
</dbReference>
<dbReference type="SMART" id="SM00387">
    <property type="entry name" value="HATPase_c"/>
    <property type="match status" value="1"/>
</dbReference>
<proteinExistence type="predicted"/>
<reference evidence="12" key="1">
    <citation type="journal article" date="2018" name="Front. Microbiol.">
        <title>Genome-Based Analysis Reveals the Taxonomy and Diversity of the Family Idiomarinaceae.</title>
        <authorList>
            <person name="Liu Y."/>
            <person name="Lai Q."/>
            <person name="Shao Z."/>
        </authorList>
    </citation>
    <scope>NUCLEOTIDE SEQUENCE [LARGE SCALE GENOMIC DNA]</scope>
    <source>
        <strain evidence="12">BH195</strain>
    </source>
</reference>
<dbReference type="EC" id="2.7.13.3" evidence="3"/>
<feature type="transmembrane region" description="Helical" evidence="8">
    <location>
        <begin position="12"/>
        <end position="35"/>
    </location>
</feature>
<dbReference type="InterPro" id="IPR003594">
    <property type="entry name" value="HATPase_dom"/>
</dbReference>
<dbReference type="InterPro" id="IPR003661">
    <property type="entry name" value="HisK_dim/P_dom"/>
</dbReference>
<dbReference type="SUPFAM" id="SSF55874">
    <property type="entry name" value="ATPase domain of HSP90 chaperone/DNA topoisomerase II/histidine kinase"/>
    <property type="match status" value="1"/>
</dbReference>
<keyword evidence="8" id="KW-1133">Transmembrane helix</keyword>
<accession>A0A432XWL3</accession>
<dbReference type="SMART" id="SM00388">
    <property type="entry name" value="HisKA"/>
    <property type="match status" value="1"/>
</dbReference>
<organism evidence="11 12">
    <name type="scientific">Pseudidiomarina halophila</name>
    <dbReference type="NCBI Taxonomy" id="1449799"/>
    <lineage>
        <taxon>Bacteria</taxon>
        <taxon>Pseudomonadati</taxon>
        <taxon>Pseudomonadota</taxon>
        <taxon>Gammaproteobacteria</taxon>
        <taxon>Alteromonadales</taxon>
        <taxon>Idiomarinaceae</taxon>
        <taxon>Pseudidiomarina</taxon>
    </lineage>
</organism>
<feature type="coiled-coil region" evidence="7">
    <location>
        <begin position="237"/>
        <end position="289"/>
    </location>
</feature>
<evidence type="ECO:0000313" key="11">
    <source>
        <dbReference type="EMBL" id="RUO53089.1"/>
    </source>
</evidence>
<evidence type="ECO:0000256" key="1">
    <source>
        <dbReference type="ARBA" id="ARBA00000085"/>
    </source>
</evidence>
<comment type="caution">
    <text evidence="11">The sequence shown here is derived from an EMBL/GenBank/DDBJ whole genome shotgun (WGS) entry which is preliminary data.</text>
</comment>
<keyword evidence="6 11" id="KW-0418">Kinase</keyword>
<dbReference type="CDD" id="cd00082">
    <property type="entry name" value="HisKA"/>
    <property type="match status" value="1"/>
</dbReference>
<feature type="domain" description="Histidine kinase" evidence="9">
    <location>
        <begin position="305"/>
        <end position="536"/>
    </location>
</feature>
<keyword evidence="8" id="KW-0472">Membrane</keyword>
<dbReference type="Gene3D" id="3.30.565.10">
    <property type="entry name" value="Histidine kinase-like ATPase, C-terminal domain"/>
    <property type="match status" value="1"/>
</dbReference>
<evidence type="ECO:0000259" key="9">
    <source>
        <dbReference type="PROSITE" id="PS50109"/>
    </source>
</evidence>
<dbReference type="InterPro" id="IPR003660">
    <property type="entry name" value="HAMP_dom"/>
</dbReference>
<dbReference type="SMART" id="SM00304">
    <property type="entry name" value="HAMP"/>
    <property type="match status" value="1"/>
</dbReference>
<dbReference type="Pfam" id="PF02518">
    <property type="entry name" value="HATPase_c"/>
    <property type="match status" value="1"/>
</dbReference>
<comment type="subcellular location">
    <subcellularLocation>
        <location evidence="2">Membrane</location>
    </subcellularLocation>
</comment>
<dbReference type="GO" id="GO:0016020">
    <property type="term" value="C:membrane"/>
    <property type="evidence" value="ECO:0007669"/>
    <property type="project" value="UniProtKB-SubCell"/>
</dbReference>
<keyword evidence="7" id="KW-0175">Coiled coil</keyword>
<dbReference type="OrthoDB" id="2521613at2"/>
<evidence type="ECO:0000256" key="5">
    <source>
        <dbReference type="ARBA" id="ARBA00022679"/>
    </source>
</evidence>
<name>A0A432XWL3_9GAMM</name>
<dbReference type="InterPro" id="IPR036890">
    <property type="entry name" value="HATPase_C_sf"/>
</dbReference>
<dbReference type="PROSITE" id="PS50109">
    <property type="entry name" value="HIS_KIN"/>
    <property type="match status" value="1"/>
</dbReference>